<dbReference type="EMBL" id="CAJNOM010000064">
    <property type="protein sequence ID" value="CAF0960728.1"/>
    <property type="molecule type" value="Genomic_DNA"/>
</dbReference>
<organism evidence="3 4">
    <name type="scientific">Adineta steineri</name>
    <dbReference type="NCBI Taxonomy" id="433720"/>
    <lineage>
        <taxon>Eukaryota</taxon>
        <taxon>Metazoa</taxon>
        <taxon>Spiralia</taxon>
        <taxon>Gnathifera</taxon>
        <taxon>Rotifera</taxon>
        <taxon>Eurotatoria</taxon>
        <taxon>Bdelloidea</taxon>
        <taxon>Adinetida</taxon>
        <taxon>Adinetidae</taxon>
        <taxon>Adineta</taxon>
    </lineage>
</organism>
<protein>
    <submittedName>
        <fullName evidence="3">Uncharacterized protein</fullName>
    </submittedName>
</protein>
<reference evidence="3" key="1">
    <citation type="submission" date="2021-02" db="EMBL/GenBank/DDBJ databases">
        <authorList>
            <person name="Nowell W R."/>
        </authorList>
    </citation>
    <scope>NUCLEOTIDE SEQUENCE</scope>
</reference>
<sequence length="125" mass="13952">MAVATGSSHRFEILSLLVRNVLTSNSKNFQLHGDKQVIVQILPTAPDRAFITNDCYDSSFDLGSITYTDILQRLLRLGFQIQSSTGGSYNLPKPEKSIIKNEPQQVSPQDTFVLQYTLIRTHPVG</sequence>
<dbReference type="OrthoDB" id="9976816at2759"/>
<comment type="caution">
    <text evidence="3">The sequence shown here is derived from an EMBL/GenBank/DDBJ whole genome shotgun (WGS) entry which is preliminary data.</text>
</comment>
<proteinExistence type="predicted"/>
<evidence type="ECO:0000313" key="3">
    <source>
        <dbReference type="EMBL" id="CAF0960728.1"/>
    </source>
</evidence>
<evidence type="ECO:0000313" key="2">
    <source>
        <dbReference type="EMBL" id="CAF0916359.1"/>
    </source>
</evidence>
<name>A0A814E366_9BILA</name>
<dbReference type="EMBL" id="CAJNOI010000041">
    <property type="protein sequence ID" value="CAF0916359.1"/>
    <property type="molecule type" value="Genomic_DNA"/>
</dbReference>
<dbReference type="EMBL" id="CAJNOM010000042">
    <property type="protein sequence ID" value="CAF0897277.1"/>
    <property type="molecule type" value="Genomic_DNA"/>
</dbReference>
<dbReference type="AlphaFoldDB" id="A0A814E366"/>
<dbReference type="Proteomes" id="UP000663877">
    <property type="component" value="Unassembled WGS sequence"/>
</dbReference>
<gene>
    <name evidence="2" type="ORF">BJG266_LOCUS11283</name>
    <name evidence="3" type="ORF">QVE165_LOCUS12738</name>
    <name evidence="1" type="ORF">QVE165_LOCUS9276</name>
</gene>
<dbReference type="Proteomes" id="UP000663832">
    <property type="component" value="Unassembled WGS sequence"/>
</dbReference>
<evidence type="ECO:0000313" key="4">
    <source>
        <dbReference type="Proteomes" id="UP000663832"/>
    </source>
</evidence>
<keyword evidence="4" id="KW-1185">Reference proteome</keyword>
<accession>A0A814E366</accession>
<evidence type="ECO:0000313" key="1">
    <source>
        <dbReference type="EMBL" id="CAF0897277.1"/>
    </source>
</evidence>